<evidence type="ECO:0000259" key="1">
    <source>
        <dbReference type="Pfam" id="PF00188"/>
    </source>
</evidence>
<evidence type="ECO:0000259" key="2">
    <source>
        <dbReference type="Pfam" id="PF14504"/>
    </source>
</evidence>
<evidence type="ECO:0000313" key="3">
    <source>
        <dbReference type="EMBL" id="MDQ0206143.1"/>
    </source>
</evidence>
<evidence type="ECO:0000313" key="4">
    <source>
        <dbReference type="Proteomes" id="UP001225034"/>
    </source>
</evidence>
<dbReference type="Gene3D" id="3.40.33.10">
    <property type="entry name" value="CAP"/>
    <property type="match status" value="1"/>
</dbReference>
<keyword evidence="4" id="KW-1185">Reference proteome</keyword>
<gene>
    <name evidence="3" type="ORF">J2S05_000917</name>
</gene>
<dbReference type="Proteomes" id="UP001225034">
    <property type="component" value="Unassembled WGS sequence"/>
</dbReference>
<organism evidence="3 4">
    <name type="scientific">Alkalicoccobacillus murimartini</name>
    <dbReference type="NCBI Taxonomy" id="171685"/>
    <lineage>
        <taxon>Bacteria</taxon>
        <taxon>Bacillati</taxon>
        <taxon>Bacillota</taxon>
        <taxon>Bacilli</taxon>
        <taxon>Bacillales</taxon>
        <taxon>Bacillaceae</taxon>
        <taxon>Alkalicoccobacillus</taxon>
    </lineage>
</organism>
<sequence>MKRLLFLVVIGLIAYGSRSLWLDSAKEALPSLPDTSEINLSLDSLTSYIDSLFSDVQNRSIQIGEQPPNRELPELTEPEDQLFSILNTELGDTRSDVEDELGEPNRSSENEYGLDWVTYHEDYHDFVMVAYDQEDRVRGLYTNQNLISSTNEIAYGSDQHFVREQLGEPETSMRKGRFQYEMNQDEEYDLFQIDNSYVTIFYDEHQDTTVTAIQVIDYDLEQGKNDLYTEPSEELKEGFEYQLFDLTNASRVNHDLSVLTWDEDVRETARDHSVDMADNGYFGHTNLEGQSPFDRMQQDDIRFTTAGENLAYGQFSSIYAHEGLMNSLGHRENILQGAFLHLGVGVAFNDQSQPFYTEKFFSNS</sequence>
<dbReference type="PANTHER" id="PTHR31157">
    <property type="entry name" value="SCP DOMAIN-CONTAINING PROTEIN"/>
    <property type="match status" value="1"/>
</dbReference>
<dbReference type="PANTHER" id="PTHR31157:SF1">
    <property type="entry name" value="SCP DOMAIN-CONTAINING PROTEIN"/>
    <property type="match status" value="1"/>
</dbReference>
<proteinExistence type="predicted"/>
<feature type="domain" description="SCP" evidence="1">
    <location>
        <begin position="245"/>
        <end position="354"/>
    </location>
</feature>
<reference evidence="3 4" key="1">
    <citation type="submission" date="2023-07" db="EMBL/GenBank/DDBJ databases">
        <title>Genomic Encyclopedia of Type Strains, Phase IV (KMG-IV): sequencing the most valuable type-strain genomes for metagenomic binning, comparative biology and taxonomic classification.</title>
        <authorList>
            <person name="Goeker M."/>
        </authorList>
    </citation>
    <scope>NUCLEOTIDE SEQUENCE [LARGE SCALE GENOMIC DNA]</scope>
    <source>
        <strain evidence="3 4">DSM 19154</strain>
    </source>
</reference>
<accession>A0ABT9YEU6</accession>
<protein>
    <submittedName>
        <fullName evidence="3">Uncharacterized protein YkwD</fullName>
    </submittedName>
</protein>
<feature type="domain" description="CAP-associated" evidence="2">
    <location>
        <begin position="90"/>
        <end position="224"/>
    </location>
</feature>
<dbReference type="CDD" id="cd05379">
    <property type="entry name" value="CAP_bacterial"/>
    <property type="match status" value="1"/>
</dbReference>
<name>A0ABT9YEU6_9BACI</name>
<dbReference type="Pfam" id="PF00188">
    <property type="entry name" value="CAP"/>
    <property type="match status" value="1"/>
</dbReference>
<dbReference type="SUPFAM" id="SSF55797">
    <property type="entry name" value="PR-1-like"/>
    <property type="match status" value="1"/>
</dbReference>
<dbReference type="RefSeq" id="WP_306980322.1">
    <property type="nucleotide sequence ID" value="NZ_JAUSUA010000001.1"/>
</dbReference>
<comment type="caution">
    <text evidence="3">The sequence shown here is derived from an EMBL/GenBank/DDBJ whole genome shotgun (WGS) entry which is preliminary data.</text>
</comment>
<dbReference type="Pfam" id="PF14504">
    <property type="entry name" value="CAP_assoc_N"/>
    <property type="match status" value="1"/>
</dbReference>
<dbReference type="InterPro" id="IPR029410">
    <property type="entry name" value="CAP_assoc"/>
</dbReference>
<dbReference type="InterPro" id="IPR014044">
    <property type="entry name" value="CAP_dom"/>
</dbReference>
<dbReference type="InterPro" id="IPR035940">
    <property type="entry name" value="CAP_sf"/>
</dbReference>
<dbReference type="EMBL" id="JAUSUA010000001">
    <property type="protein sequence ID" value="MDQ0206143.1"/>
    <property type="molecule type" value="Genomic_DNA"/>
</dbReference>